<keyword evidence="2" id="KW-1185">Reference proteome</keyword>
<gene>
    <name evidence="1" type="ORF">GcM3_165014</name>
</gene>
<dbReference type="EMBL" id="MCBQ01016538">
    <property type="protein sequence ID" value="RKF60457.1"/>
    <property type="molecule type" value="Genomic_DNA"/>
</dbReference>
<reference evidence="1 2" key="1">
    <citation type="journal article" date="2018" name="BMC Genomics">
        <title>Comparative genome analyses reveal sequence features reflecting distinct modes of host-adaptation between dicot and monocot powdery mildew.</title>
        <authorList>
            <person name="Wu Y."/>
            <person name="Ma X."/>
            <person name="Pan Z."/>
            <person name="Kale S.D."/>
            <person name="Song Y."/>
            <person name="King H."/>
            <person name="Zhang Q."/>
            <person name="Presley C."/>
            <person name="Deng X."/>
            <person name="Wei C.I."/>
            <person name="Xiao S."/>
        </authorList>
    </citation>
    <scope>NUCLEOTIDE SEQUENCE [LARGE SCALE GENOMIC DNA]</scope>
    <source>
        <strain evidence="1">UMSG3</strain>
    </source>
</reference>
<comment type="caution">
    <text evidence="1">The sequence shown here is derived from an EMBL/GenBank/DDBJ whole genome shotgun (WGS) entry which is preliminary data.</text>
</comment>
<proteinExistence type="predicted"/>
<dbReference type="Proteomes" id="UP000283383">
    <property type="component" value="Unassembled WGS sequence"/>
</dbReference>
<evidence type="ECO:0000313" key="2">
    <source>
        <dbReference type="Proteomes" id="UP000283383"/>
    </source>
</evidence>
<dbReference type="AlphaFoldDB" id="A0A420HSS7"/>
<accession>A0A420HSS7</accession>
<protein>
    <submittedName>
        <fullName evidence="1">Uncharacterized protein</fullName>
    </submittedName>
</protein>
<evidence type="ECO:0000313" key="1">
    <source>
        <dbReference type="EMBL" id="RKF60457.1"/>
    </source>
</evidence>
<sequence>MFFAFGNLIYKNINIHTPIYIRTCGIFKSASLIFPRRSCYSTKITLKPTISNLARSFGTSRKCYCNSIRRSISRTCGLV</sequence>
<name>A0A420HSS7_9PEZI</name>
<organism evidence="1 2">
    <name type="scientific">Golovinomyces cichoracearum</name>
    <dbReference type="NCBI Taxonomy" id="62708"/>
    <lineage>
        <taxon>Eukaryota</taxon>
        <taxon>Fungi</taxon>
        <taxon>Dikarya</taxon>
        <taxon>Ascomycota</taxon>
        <taxon>Pezizomycotina</taxon>
        <taxon>Leotiomycetes</taxon>
        <taxon>Erysiphales</taxon>
        <taxon>Erysiphaceae</taxon>
        <taxon>Golovinomyces</taxon>
    </lineage>
</organism>